<organism evidence="8 9">
    <name type="scientific">Ilex paraguariensis</name>
    <name type="common">yerba mate</name>
    <dbReference type="NCBI Taxonomy" id="185542"/>
    <lineage>
        <taxon>Eukaryota</taxon>
        <taxon>Viridiplantae</taxon>
        <taxon>Streptophyta</taxon>
        <taxon>Embryophyta</taxon>
        <taxon>Tracheophyta</taxon>
        <taxon>Spermatophyta</taxon>
        <taxon>Magnoliopsida</taxon>
        <taxon>eudicotyledons</taxon>
        <taxon>Gunneridae</taxon>
        <taxon>Pentapetalae</taxon>
        <taxon>asterids</taxon>
        <taxon>campanulids</taxon>
        <taxon>Aquifoliales</taxon>
        <taxon>Aquifoliaceae</taxon>
        <taxon>Ilex</taxon>
    </lineage>
</organism>
<keyword evidence="2" id="KW-0813">Transport</keyword>
<protein>
    <recommendedName>
        <fullName evidence="7">ABC transporter family G domain-containing protein</fullName>
    </recommendedName>
</protein>
<proteinExistence type="predicted"/>
<evidence type="ECO:0000256" key="5">
    <source>
        <dbReference type="ARBA" id="ARBA00023136"/>
    </source>
</evidence>
<dbReference type="Proteomes" id="UP001642360">
    <property type="component" value="Unassembled WGS sequence"/>
</dbReference>
<dbReference type="InterPro" id="IPR043926">
    <property type="entry name" value="ABCG_dom"/>
</dbReference>
<evidence type="ECO:0000313" key="9">
    <source>
        <dbReference type="Proteomes" id="UP001642360"/>
    </source>
</evidence>
<dbReference type="PANTHER" id="PTHR48041:SF91">
    <property type="entry name" value="ABC TRANSPORTER G FAMILY MEMBER 28"/>
    <property type="match status" value="1"/>
</dbReference>
<dbReference type="EMBL" id="CAUOFW020005510">
    <property type="protein sequence ID" value="CAK9170513.1"/>
    <property type="molecule type" value="Genomic_DNA"/>
</dbReference>
<reference evidence="8 9" key="1">
    <citation type="submission" date="2024-02" db="EMBL/GenBank/DDBJ databases">
        <authorList>
            <person name="Vignale AGUSTIN F."/>
            <person name="Sosa J E."/>
            <person name="Modenutti C."/>
        </authorList>
    </citation>
    <scope>NUCLEOTIDE SEQUENCE [LARGE SCALE GENOMIC DNA]</scope>
</reference>
<evidence type="ECO:0000259" key="7">
    <source>
        <dbReference type="Pfam" id="PF19055"/>
    </source>
</evidence>
<feature type="domain" description="ABC transporter family G" evidence="7">
    <location>
        <begin position="1"/>
        <end position="417"/>
    </location>
</feature>
<feature type="transmembrane region" description="Helical" evidence="6">
    <location>
        <begin position="201"/>
        <end position="226"/>
    </location>
</feature>
<accession>A0ABC8TM24</accession>
<feature type="transmembrane region" description="Helical" evidence="6">
    <location>
        <begin position="172"/>
        <end position="189"/>
    </location>
</feature>
<dbReference type="AlphaFoldDB" id="A0ABC8TM24"/>
<feature type="transmembrane region" description="Helical" evidence="6">
    <location>
        <begin position="292"/>
        <end position="313"/>
    </location>
</feature>
<keyword evidence="4 6" id="KW-1133">Transmembrane helix</keyword>
<evidence type="ECO:0000256" key="6">
    <source>
        <dbReference type="SAM" id="Phobius"/>
    </source>
</evidence>
<keyword evidence="9" id="KW-1185">Reference proteome</keyword>
<name>A0ABC8TM24_9AQUA</name>
<keyword evidence="5 6" id="KW-0472">Membrane</keyword>
<gene>
    <name evidence="8" type="ORF">ILEXP_LOCUS40010</name>
</gene>
<evidence type="ECO:0000256" key="3">
    <source>
        <dbReference type="ARBA" id="ARBA00022692"/>
    </source>
</evidence>
<evidence type="ECO:0000256" key="1">
    <source>
        <dbReference type="ARBA" id="ARBA00004141"/>
    </source>
</evidence>
<evidence type="ECO:0000256" key="2">
    <source>
        <dbReference type="ARBA" id="ARBA00022448"/>
    </source>
</evidence>
<dbReference type="GO" id="GO:0016020">
    <property type="term" value="C:membrane"/>
    <property type="evidence" value="ECO:0007669"/>
    <property type="project" value="UniProtKB-SubCell"/>
</dbReference>
<sequence>MFDDLILLAKGGITVYHGSVKKVEEYFAGLGINVPERVNPPDYFIDILEGIVKPATSSGVNYKELPLRWMLHNGYPVPPDILDASGVAASSIGGNSAQGINSGAAESDGQSFAGDLWTDVKTNVELKKDHIQHNFLKSKDLSNRRTAGVFQQYRYFLGRVGKQRLREARIQAVDFLILLIAGICLGTLAKVSDETFGASGYMYTVIAVCKFETLLFFALSCSLSLLSKIAALRSFSLDKLHYWRESASGISSLAYFLSKNTIDHFSTIVKPVVYLSMFYFFNNPRSSFWDNYLVLVCLVYCVTGIAYALAIYLEPGQAQLWSVLLPVVLTLVANQDTAEGGFLGTIGNFCYTKWAMEAFVITNAERYSGVWLIQRCGSLQKKGFQVRHFIPCLVYMLLTGLVSRGVAFFCLVTFKKK</sequence>
<evidence type="ECO:0000256" key="4">
    <source>
        <dbReference type="ARBA" id="ARBA00022989"/>
    </source>
</evidence>
<comment type="subcellular location">
    <subcellularLocation>
        <location evidence="1">Membrane</location>
        <topology evidence="1">Multi-pass membrane protein</topology>
    </subcellularLocation>
</comment>
<keyword evidence="3 6" id="KW-0812">Transmembrane</keyword>
<dbReference type="Pfam" id="PF19055">
    <property type="entry name" value="ABC2_membrane_7"/>
    <property type="match status" value="1"/>
</dbReference>
<dbReference type="PANTHER" id="PTHR48041">
    <property type="entry name" value="ABC TRANSPORTER G FAMILY MEMBER 28"/>
    <property type="match status" value="1"/>
</dbReference>
<comment type="caution">
    <text evidence="8">The sequence shown here is derived from an EMBL/GenBank/DDBJ whole genome shotgun (WGS) entry which is preliminary data.</text>
</comment>
<dbReference type="InterPro" id="IPR050352">
    <property type="entry name" value="ABCG_transporters"/>
</dbReference>
<feature type="transmembrane region" description="Helical" evidence="6">
    <location>
        <begin position="388"/>
        <end position="414"/>
    </location>
</feature>
<evidence type="ECO:0000313" key="8">
    <source>
        <dbReference type="EMBL" id="CAK9170513.1"/>
    </source>
</evidence>